<feature type="region of interest" description="Disordered" evidence="3">
    <location>
        <begin position="1"/>
        <end position="22"/>
    </location>
</feature>
<proteinExistence type="predicted"/>
<evidence type="ECO:0000256" key="2">
    <source>
        <dbReference type="PROSITE-ProRule" id="PRU01077"/>
    </source>
</evidence>
<evidence type="ECO:0000313" key="6">
    <source>
        <dbReference type="RefSeq" id="XP_031549026.1"/>
    </source>
</evidence>
<accession>A0A6P8H0Y0</accession>
<reference evidence="6" key="1">
    <citation type="submission" date="2025-08" db="UniProtKB">
        <authorList>
            <consortium name="RefSeq"/>
        </authorList>
    </citation>
    <scope>IDENTIFICATION</scope>
    <source>
        <tissue evidence="6">Tentacle</tissue>
    </source>
</reference>
<gene>
    <name evidence="6" type="primary">LOC116286613</name>
</gene>
<organism evidence="5 6">
    <name type="scientific">Actinia tenebrosa</name>
    <name type="common">Australian red waratah sea anemone</name>
    <dbReference type="NCBI Taxonomy" id="6105"/>
    <lineage>
        <taxon>Eukaryota</taxon>
        <taxon>Metazoa</taxon>
        <taxon>Cnidaria</taxon>
        <taxon>Anthozoa</taxon>
        <taxon>Hexacorallia</taxon>
        <taxon>Actiniaria</taxon>
        <taxon>Actiniidae</taxon>
        <taxon>Actinia</taxon>
    </lineage>
</organism>
<comment type="subcellular location">
    <subcellularLocation>
        <location evidence="1">Endomembrane system</location>
        <topology evidence="1">Peripheral membrane protein</topology>
    </subcellularLocation>
</comment>
<sequence>MNHNMDENGDKSENNKPGTKLHQTIPLTSEPQFDFWHVNGYKKTVKRVDDGSKLCDDLTKMITERADIESNYANKLQGWSKKWTDLISKGAEYGSCNSSWLEVAKEAERLSTIYSELQAMLLTQVCQSISTWKGQHYHKSLLSWKETKNAEEGFSKAHKPYAKRYDTVLKCKKSYFAACVARDQVQKQLDNCTTSSPQTDEQKKKLNDKLTKAKNDVVTTQSDYKEAIRDITSYNPKYKEDMVFMFEKLQESEKERKIFMKSTMQSICQVLNPTHIFERYSQIHDSLSRFIENCDPATDISWWAATYGTDLPFHCVEYEEYNPKSTEEQAVAVREAQKPENVKKASPTDGDGSGLKTEKSSVCTTL</sequence>
<evidence type="ECO:0000259" key="4">
    <source>
        <dbReference type="PROSITE" id="PS51741"/>
    </source>
</evidence>
<dbReference type="InParanoid" id="A0A6P8H0Y0"/>
<dbReference type="InterPro" id="IPR001060">
    <property type="entry name" value="FCH_dom"/>
</dbReference>
<dbReference type="SMART" id="SM00055">
    <property type="entry name" value="FCH"/>
    <property type="match status" value="1"/>
</dbReference>
<dbReference type="GO" id="GO:0030100">
    <property type="term" value="P:regulation of endocytosis"/>
    <property type="evidence" value="ECO:0007669"/>
    <property type="project" value="TreeGrafter"/>
</dbReference>
<dbReference type="GO" id="GO:0005886">
    <property type="term" value="C:plasma membrane"/>
    <property type="evidence" value="ECO:0007669"/>
    <property type="project" value="TreeGrafter"/>
</dbReference>
<dbReference type="PROSITE" id="PS51741">
    <property type="entry name" value="F_BAR"/>
    <property type="match status" value="1"/>
</dbReference>
<dbReference type="GO" id="GO:0005768">
    <property type="term" value="C:endosome"/>
    <property type="evidence" value="ECO:0007669"/>
    <property type="project" value="TreeGrafter"/>
</dbReference>
<evidence type="ECO:0000256" key="3">
    <source>
        <dbReference type="SAM" id="MobiDB-lite"/>
    </source>
</evidence>
<dbReference type="OrthoDB" id="10255128at2759"/>
<dbReference type="FunFam" id="1.20.1270.60:FF:000009">
    <property type="entry name" value="Protein kinase C and casein kinase substrate in neurons 2"/>
    <property type="match status" value="1"/>
</dbReference>
<evidence type="ECO:0000313" key="5">
    <source>
        <dbReference type="Proteomes" id="UP000515163"/>
    </source>
</evidence>
<dbReference type="SUPFAM" id="SSF103657">
    <property type="entry name" value="BAR/IMD domain-like"/>
    <property type="match status" value="1"/>
</dbReference>
<keyword evidence="2" id="KW-0175">Coiled coil</keyword>
<dbReference type="RefSeq" id="XP_031549026.1">
    <property type="nucleotide sequence ID" value="XM_031693166.1"/>
</dbReference>
<dbReference type="Pfam" id="PF00611">
    <property type="entry name" value="FCH"/>
    <property type="match status" value="1"/>
</dbReference>
<name>A0A6P8H0Y0_ACTTE</name>
<dbReference type="InterPro" id="IPR031160">
    <property type="entry name" value="F_BAR_dom"/>
</dbReference>
<dbReference type="GO" id="GO:0097320">
    <property type="term" value="P:plasma membrane tubulation"/>
    <property type="evidence" value="ECO:0007669"/>
    <property type="project" value="TreeGrafter"/>
</dbReference>
<dbReference type="AlphaFoldDB" id="A0A6P8H0Y0"/>
<dbReference type="Proteomes" id="UP000515163">
    <property type="component" value="Unplaced"/>
</dbReference>
<feature type="region of interest" description="Disordered" evidence="3">
    <location>
        <begin position="326"/>
        <end position="366"/>
    </location>
</feature>
<dbReference type="GO" id="GO:0007010">
    <property type="term" value="P:cytoskeleton organization"/>
    <property type="evidence" value="ECO:0007669"/>
    <property type="project" value="TreeGrafter"/>
</dbReference>
<dbReference type="KEGG" id="aten:116286613"/>
<feature type="compositionally biased region" description="Basic and acidic residues" evidence="3">
    <location>
        <begin position="1"/>
        <end position="14"/>
    </location>
</feature>
<dbReference type="Gene3D" id="1.20.1270.60">
    <property type="entry name" value="Arfaptin homology (AH) domain/BAR domain"/>
    <property type="match status" value="1"/>
</dbReference>
<evidence type="ECO:0000256" key="1">
    <source>
        <dbReference type="ARBA" id="ARBA00004184"/>
    </source>
</evidence>
<protein>
    <submittedName>
        <fullName evidence="6">Protein kinase C and casein kinase substrate in neurons protein 1-like</fullName>
    </submittedName>
</protein>
<dbReference type="GO" id="GO:0005543">
    <property type="term" value="F:phospholipid binding"/>
    <property type="evidence" value="ECO:0007669"/>
    <property type="project" value="TreeGrafter"/>
</dbReference>
<dbReference type="InterPro" id="IPR027267">
    <property type="entry name" value="AH/BAR_dom_sf"/>
</dbReference>
<dbReference type="PANTHER" id="PTHR23065">
    <property type="entry name" value="PROLINE-SERINE-THREONINE PHOSPHATASE INTERACTING PROTEIN 1"/>
    <property type="match status" value="1"/>
</dbReference>
<dbReference type="PANTHER" id="PTHR23065:SF11">
    <property type="entry name" value="SYNDAPIN, ISOFORM C"/>
    <property type="match status" value="1"/>
</dbReference>
<keyword evidence="5" id="KW-1185">Reference proteome</keyword>
<feature type="domain" description="F-BAR" evidence="4">
    <location>
        <begin position="26"/>
        <end position="299"/>
    </location>
</feature>
<dbReference type="GeneID" id="116286613"/>